<dbReference type="OrthoDB" id="441279at2759"/>
<dbReference type="GO" id="GO:0051276">
    <property type="term" value="P:chromosome organization"/>
    <property type="evidence" value="ECO:0007669"/>
    <property type="project" value="InterPro"/>
</dbReference>
<dbReference type="AlphaFoldDB" id="A0A1Q9ETC0"/>
<comment type="caution">
    <text evidence="1">The sequence shown here is derived from an EMBL/GenBank/DDBJ whole genome shotgun (WGS) entry which is preliminary data.</text>
</comment>
<dbReference type="GO" id="GO:0003677">
    <property type="term" value="F:DNA binding"/>
    <property type="evidence" value="ECO:0007669"/>
    <property type="project" value="InterPro"/>
</dbReference>
<dbReference type="Pfam" id="PF19060">
    <property type="entry name" value="DVNP"/>
    <property type="match status" value="1"/>
</dbReference>
<organism evidence="1 2">
    <name type="scientific">Symbiodinium microadriaticum</name>
    <name type="common">Dinoflagellate</name>
    <name type="synonym">Zooxanthella microadriatica</name>
    <dbReference type="NCBI Taxonomy" id="2951"/>
    <lineage>
        <taxon>Eukaryota</taxon>
        <taxon>Sar</taxon>
        <taxon>Alveolata</taxon>
        <taxon>Dinophyceae</taxon>
        <taxon>Suessiales</taxon>
        <taxon>Symbiodiniaceae</taxon>
        <taxon>Symbiodinium</taxon>
    </lineage>
</organism>
<dbReference type="OMA" id="WLEACMT"/>
<evidence type="ECO:0000313" key="2">
    <source>
        <dbReference type="Proteomes" id="UP000186817"/>
    </source>
</evidence>
<protein>
    <submittedName>
        <fullName evidence="1">Uncharacterized protein</fullName>
    </submittedName>
</protein>
<name>A0A1Q9ETC0_SYMMI</name>
<dbReference type="EMBL" id="LSRX01000074">
    <property type="protein sequence ID" value="OLQ10660.1"/>
    <property type="molecule type" value="Genomic_DNA"/>
</dbReference>
<dbReference type="InterPro" id="IPR043928">
    <property type="entry name" value="DNVP"/>
</dbReference>
<sequence length="131" mass="14272">MALPMKKTVMKKAMKAPMKAKAMKSMKAMKKKAVSKIARGKLAKMVVFKGRKEKTSTGLQKAHLMKNKRGKVVTKKQHAIGAALFKKTGQRWLEACMTARKELGVKGFCAIGGKSAQGKALYAKAKSLYAA</sequence>
<proteinExistence type="predicted"/>
<gene>
    <name evidence="1" type="ORF">AK812_SmicGene5589</name>
</gene>
<dbReference type="Proteomes" id="UP000186817">
    <property type="component" value="Unassembled WGS sequence"/>
</dbReference>
<accession>A0A1Q9ETC0</accession>
<keyword evidence="2" id="KW-1185">Reference proteome</keyword>
<evidence type="ECO:0000313" key="1">
    <source>
        <dbReference type="EMBL" id="OLQ10660.1"/>
    </source>
</evidence>
<reference evidence="1 2" key="1">
    <citation type="submission" date="2016-02" db="EMBL/GenBank/DDBJ databases">
        <title>Genome analysis of coral dinoflagellate symbionts highlights evolutionary adaptations to a symbiotic lifestyle.</title>
        <authorList>
            <person name="Aranda M."/>
            <person name="Li Y."/>
            <person name="Liew Y.J."/>
            <person name="Baumgarten S."/>
            <person name="Simakov O."/>
            <person name="Wilson M."/>
            <person name="Piel J."/>
            <person name="Ashoor H."/>
            <person name="Bougouffa S."/>
            <person name="Bajic V.B."/>
            <person name="Ryu T."/>
            <person name="Ravasi T."/>
            <person name="Bayer T."/>
            <person name="Micklem G."/>
            <person name="Kim H."/>
            <person name="Bhak J."/>
            <person name="Lajeunesse T.C."/>
            <person name="Voolstra C.R."/>
        </authorList>
    </citation>
    <scope>NUCLEOTIDE SEQUENCE [LARGE SCALE GENOMIC DNA]</scope>
    <source>
        <strain evidence="1 2">CCMP2467</strain>
    </source>
</reference>